<reference evidence="2" key="1">
    <citation type="journal article" date="2024" name="Proc. Natl. Acad. Sci. U.S.A.">
        <title>Extraordinary preservation of gene collinearity over three hundred million years revealed in homosporous lycophytes.</title>
        <authorList>
            <person name="Li C."/>
            <person name="Wickell D."/>
            <person name="Kuo L.Y."/>
            <person name="Chen X."/>
            <person name="Nie B."/>
            <person name="Liao X."/>
            <person name="Peng D."/>
            <person name="Ji J."/>
            <person name="Jenkins J."/>
            <person name="Williams M."/>
            <person name="Shu S."/>
            <person name="Plott C."/>
            <person name="Barry K."/>
            <person name="Rajasekar S."/>
            <person name="Grimwood J."/>
            <person name="Han X."/>
            <person name="Sun S."/>
            <person name="Hou Z."/>
            <person name="He W."/>
            <person name="Dai G."/>
            <person name="Sun C."/>
            <person name="Schmutz J."/>
            <person name="Leebens-Mack J.H."/>
            <person name="Li F.W."/>
            <person name="Wang L."/>
        </authorList>
    </citation>
    <scope>NUCLEOTIDE SEQUENCE [LARGE SCALE GENOMIC DNA]</scope>
    <source>
        <strain evidence="2">cv. PW_Plant_1</strain>
    </source>
</reference>
<comment type="caution">
    <text evidence="1">The sequence shown here is derived from an EMBL/GenBank/DDBJ whole genome shotgun (WGS) entry which is preliminary data.</text>
</comment>
<protein>
    <submittedName>
        <fullName evidence="1">Uncharacterized protein</fullName>
    </submittedName>
</protein>
<evidence type="ECO:0000313" key="2">
    <source>
        <dbReference type="Proteomes" id="UP001162992"/>
    </source>
</evidence>
<sequence>MAWDDDIEVSVPCLFRCPISLELMKDPVSLASGVTYDRASIERWLEAGHNTCPATMQILSNKDLTPNHTLRRLIQAWDVANAQICSPKAAFDLGQMQLLLEDACMKGSTGLDRLKKLRAKAKESARNCRCILDSGGIPVLLSLLEASSSDRKIAPVPSSDIECCEAVLGILALVPADNVLKRIMASSKHLSSIIWLLRTGSMDARISAAVLLENLASERELKLVIGSTEGVFTGLVQLLKTNFNQMALKASLRALVALCLPRANRVRAVAAGVVHALLELLPDIASITAEHALAVMELLCRCAEGRAAFNQHALAIPVLARKICLSSDVASEYAVGILWAICKHSGSRSIHLKVVEAGVYAKLLFLLQMESSNKRKLAQFLKLLQDSLRYSPKACSFDKPNN</sequence>
<proteinExistence type="predicted"/>
<name>A0ACC2BNE9_DIPCM</name>
<gene>
    <name evidence="1" type="ORF">O6H91_14G039500</name>
</gene>
<keyword evidence="2" id="KW-1185">Reference proteome</keyword>
<evidence type="ECO:0000313" key="1">
    <source>
        <dbReference type="EMBL" id="KAJ7531303.1"/>
    </source>
</evidence>
<organism evidence="1 2">
    <name type="scientific">Diphasiastrum complanatum</name>
    <name type="common">Issler's clubmoss</name>
    <name type="synonym">Lycopodium complanatum</name>
    <dbReference type="NCBI Taxonomy" id="34168"/>
    <lineage>
        <taxon>Eukaryota</taxon>
        <taxon>Viridiplantae</taxon>
        <taxon>Streptophyta</taxon>
        <taxon>Embryophyta</taxon>
        <taxon>Tracheophyta</taxon>
        <taxon>Lycopodiopsida</taxon>
        <taxon>Lycopodiales</taxon>
        <taxon>Lycopodiaceae</taxon>
        <taxon>Lycopodioideae</taxon>
        <taxon>Diphasiastrum</taxon>
    </lineage>
</organism>
<dbReference type="Proteomes" id="UP001162992">
    <property type="component" value="Chromosome 14"/>
</dbReference>
<dbReference type="EMBL" id="CM055105">
    <property type="protein sequence ID" value="KAJ7531303.1"/>
    <property type="molecule type" value="Genomic_DNA"/>
</dbReference>
<accession>A0ACC2BNE9</accession>